<dbReference type="InterPro" id="IPR053151">
    <property type="entry name" value="RNase_H-like"/>
</dbReference>
<dbReference type="GO" id="GO:0003676">
    <property type="term" value="F:nucleic acid binding"/>
    <property type="evidence" value="ECO:0007669"/>
    <property type="project" value="InterPro"/>
</dbReference>
<dbReference type="Gene3D" id="3.30.420.10">
    <property type="entry name" value="Ribonuclease H-like superfamily/Ribonuclease H"/>
    <property type="match status" value="1"/>
</dbReference>
<dbReference type="Gramene" id="AUR62032585-RA">
    <property type="protein sequence ID" value="AUR62032585-RA:cds"/>
    <property type="gene ID" value="AUR62032585"/>
</dbReference>
<keyword evidence="3" id="KW-1185">Reference proteome</keyword>
<dbReference type="SUPFAM" id="SSF53098">
    <property type="entry name" value="Ribonuclease H-like"/>
    <property type="match status" value="1"/>
</dbReference>
<name>A0A803MMT4_CHEQI</name>
<dbReference type="SMR" id="A0A803MMT4"/>
<reference evidence="2" key="1">
    <citation type="journal article" date="2017" name="Nature">
        <title>The genome of Chenopodium quinoa.</title>
        <authorList>
            <person name="Jarvis D.E."/>
            <person name="Ho Y.S."/>
            <person name="Lightfoot D.J."/>
            <person name="Schmoeckel S.M."/>
            <person name="Li B."/>
            <person name="Borm T.J.A."/>
            <person name="Ohyanagi H."/>
            <person name="Mineta K."/>
            <person name="Michell C.T."/>
            <person name="Saber N."/>
            <person name="Kharbatia N.M."/>
            <person name="Rupper R.R."/>
            <person name="Sharp A.R."/>
            <person name="Dally N."/>
            <person name="Boughton B.A."/>
            <person name="Woo Y.H."/>
            <person name="Gao G."/>
            <person name="Schijlen E.G.W.M."/>
            <person name="Guo X."/>
            <person name="Momin A.A."/>
            <person name="Negrao S."/>
            <person name="Al-Babili S."/>
            <person name="Gehring C."/>
            <person name="Roessner U."/>
            <person name="Jung C."/>
            <person name="Murphy K."/>
            <person name="Arold S.T."/>
            <person name="Gojobori T."/>
            <person name="van der Linden C.G."/>
            <person name="van Loo E.N."/>
            <person name="Jellen E.N."/>
            <person name="Maughan P.J."/>
            <person name="Tester M."/>
        </authorList>
    </citation>
    <scope>NUCLEOTIDE SEQUENCE [LARGE SCALE GENOMIC DNA]</scope>
    <source>
        <strain evidence="2">cv. PI 614886</strain>
    </source>
</reference>
<feature type="domain" description="RNase H type-1" evidence="1">
    <location>
        <begin position="10"/>
        <end position="119"/>
    </location>
</feature>
<dbReference type="CDD" id="cd06222">
    <property type="entry name" value="RNase_H_like"/>
    <property type="match status" value="1"/>
</dbReference>
<reference evidence="2" key="2">
    <citation type="submission" date="2021-03" db="UniProtKB">
        <authorList>
            <consortium name="EnsemblPlants"/>
        </authorList>
    </citation>
    <scope>IDENTIFICATION</scope>
</reference>
<evidence type="ECO:0000313" key="2">
    <source>
        <dbReference type="EnsemblPlants" id="AUR62032585-RA:cds"/>
    </source>
</evidence>
<dbReference type="AlphaFoldDB" id="A0A803MMT4"/>
<evidence type="ECO:0000259" key="1">
    <source>
        <dbReference type="Pfam" id="PF13456"/>
    </source>
</evidence>
<evidence type="ECO:0000313" key="3">
    <source>
        <dbReference type="Proteomes" id="UP000596660"/>
    </source>
</evidence>
<dbReference type="PANTHER" id="PTHR47723">
    <property type="entry name" value="OS05G0353850 PROTEIN"/>
    <property type="match status" value="1"/>
</dbReference>
<dbReference type="Pfam" id="PF13456">
    <property type="entry name" value="RVT_3"/>
    <property type="match status" value="1"/>
</dbReference>
<dbReference type="EnsemblPlants" id="AUR62032585-RA">
    <property type="protein sequence ID" value="AUR62032585-RA:cds"/>
    <property type="gene ID" value="AUR62032585"/>
</dbReference>
<dbReference type="InterPro" id="IPR044730">
    <property type="entry name" value="RNase_H-like_dom_plant"/>
</dbReference>
<dbReference type="Proteomes" id="UP000596660">
    <property type="component" value="Unplaced"/>
</dbReference>
<dbReference type="PANTHER" id="PTHR47723:SF20">
    <property type="entry name" value="RNASE H TYPE-1 DOMAIN-CONTAINING PROTEIN"/>
    <property type="match status" value="1"/>
</dbReference>
<accession>A0A803MMT4</accession>
<proteinExistence type="predicted"/>
<dbReference type="InterPro" id="IPR002156">
    <property type="entry name" value="RNaseH_domain"/>
</dbReference>
<dbReference type="InterPro" id="IPR036397">
    <property type="entry name" value="RNaseH_sf"/>
</dbReference>
<protein>
    <recommendedName>
        <fullName evidence="1">RNase H type-1 domain-containing protein</fullName>
    </recommendedName>
</protein>
<dbReference type="GO" id="GO:0004523">
    <property type="term" value="F:RNA-DNA hybrid ribonuclease activity"/>
    <property type="evidence" value="ECO:0007669"/>
    <property type="project" value="InterPro"/>
</dbReference>
<sequence>MKTRQNIEVGAGAVIRASDGGWLGGCSWKVTARTSAEVELLAIKGGMLVAINARYKKVTMETDAQSLKGILEDLKKSGTHEFAAILKDIGELLKGACKFEFNYIRREANEVAHHLAKLAQQLEGHIMTHDSVPPCARLAYEKNLKDSNDSS</sequence>
<organism evidence="2 3">
    <name type="scientific">Chenopodium quinoa</name>
    <name type="common">Quinoa</name>
    <dbReference type="NCBI Taxonomy" id="63459"/>
    <lineage>
        <taxon>Eukaryota</taxon>
        <taxon>Viridiplantae</taxon>
        <taxon>Streptophyta</taxon>
        <taxon>Embryophyta</taxon>
        <taxon>Tracheophyta</taxon>
        <taxon>Spermatophyta</taxon>
        <taxon>Magnoliopsida</taxon>
        <taxon>eudicotyledons</taxon>
        <taxon>Gunneridae</taxon>
        <taxon>Pentapetalae</taxon>
        <taxon>Caryophyllales</taxon>
        <taxon>Chenopodiaceae</taxon>
        <taxon>Chenopodioideae</taxon>
        <taxon>Atripliceae</taxon>
        <taxon>Chenopodium</taxon>
    </lineage>
</organism>
<dbReference type="InterPro" id="IPR012337">
    <property type="entry name" value="RNaseH-like_sf"/>
</dbReference>